<reference evidence="7 8" key="1">
    <citation type="submission" date="2011-03" db="EMBL/GenBank/DDBJ databases">
        <title>The complete genome of Archaeoglobus veneficus SNP6.</title>
        <authorList>
            <consortium name="US DOE Joint Genome Institute (JGI-PGF)"/>
            <person name="Lucas S."/>
            <person name="Copeland A."/>
            <person name="Lapidus A."/>
            <person name="Bruce D."/>
            <person name="Goodwin L."/>
            <person name="Pitluck S."/>
            <person name="Kyrpides N."/>
            <person name="Mavromatis K."/>
            <person name="Pagani I."/>
            <person name="Ivanova N."/>
            <person name="Mikhailova N."/>
            <person name="Lu M."/>
            <person name="Detter J.C."/>
            <person name="Tapia R."/>
            <person name="Han C."/>
            <person name="Land M."/>
            <person name="Hauser L."/>
            <person name="Markowitz V."/>
            <person name="Cheng J.-F."/>
            <person name="Hugenholtz P."/>
            <person name="Woyke T."/>
            <person name="Wu D."/>
            <person name="Spring S."/>
            <person name="Brambilla E."/>
            <person name="Klenk H.-P."/>
            <person name="Eisen J.A."/>
        </authorList>
    </citation>
    <scope>NUCLEOTIDE SEQUENCE [LARGE SCALE GENOMIC DNA]</scope>
    <source>
        <strain>SNP6</strain>
    </source>
</reference>
<dbReference type="InterPro" id="IPR012091">
    <property type="entry name" value="Pept_M54_archaemetzncn_arc/bac"/>
</dbReference>
<sequence length="192" mass="21527">MIALVPFGRVDGWLVERIERLAAKFFFNLSVFDSVPAPSSAYDHARRQYNASELLLTLRNLACSRGFQKVLGITSEDLYYGSSLFVFGCAEFGGTSAVISTCRLKAESEGLFASRVFKEVLHELGHLFGLEHCMNDCVMTFCERLDQIDVKKASYCSECLEKLTKAIENVRQTSRAHSGTPQSRDIWCTSSR</sequence>
<keyword evidence="8" id="KW-1185">Reference proteome</keyword>
<keyword evidence="2" id="KW-0645">Protease</keyword>
<organism evidence="7 8">
    <name type="scientific">Archaeoglobus veneficus (strain DSM 11195 / SNP6)</name>
    <dbReference type="NCBI Taxonomy" id="693661"/>
    <lineage>
        <taxon>Archaea</taxon>
        <taxon>Methanobacteriati</taxon>
        <taxon>Methanobacteriota</taxon>
        <taxon>Archaeoglobi</taxon>
        <taxon>Archaeoglobales</taxon>
        <taxon>Archaeoglobaceae</taxon>
        <taxon>Archaeoglobus</taxon>
    </lineage>
</organism>
<keyword evidence="3" id="KW-0479">Metal-binding</keyword>
<dbReference type="InterPro" id="IPR024079">
    <property type="entry name" value="MetalloPept_cat_dom_sf"/>
</dbReference>
<evidence type="ECO:0000256" key="5">
    <source>
        <dbReference type="ARBA" id="ARBA00022833"/>
    </source>
</evidence>
<protein>
    <submittedName>
        <fullName evidence="7">Peptidase zinc-dependent</fullName>
    </submittedName>
</protein>
<gene>
    <name evidence="7" type="ordered locus">Arcve_1508</name>
</gene>
<dbReference type="HOGENOM" id="CLU_108521_2_0_2"/>
<dbReference type="KEGG" id="ave:Arcve_1508"/>
<evidence type="ECO:0000256" key="2">
    <source>
        <dbReference type="ARBA" id="ARBA00022670"/>
    </source>
</evidence>
<name>F2KPA6_ARCVS</name>
<dbReference type="CDD" id="cd11375">
    <property type="entry name" value="Peptidase_M54"/>
    <property type="match status" value="1"/>
</dbReference>
<dbReference type="GO" id="GO:0008270">
    <property type="term" value="F:zinc ion binding"/>
    <property type="evidence" value="ECO:0007669"/>
    <property type="project" value="InterPro"/>
</dbReference>
<dbReference type="STRING" id="693661.Arcve_1508"/>
<dbReference type="EMBL" id="CP002588">
    <property type="protein sequence ID" value="AEA47510.1"/>
    <property type="molecule type" value="Genomic_DNA"/>
</dbReference>
<keyword evidence="4" id="KW-0378">Hydrolase</keyword>
<evidence type="ECO:0000313" key="7">
    <source>
        <dbReference type="EMBL" id="AEA47510.1"/>
    </source>
</evidence>
<dbReference type="Gene3D" id="3.40.390.10">
    <property type="entry name" value="Collagenase (Catalytic Domain)"/>
    <property type="match status" value="1"/>
</dbReference>
<dbReference type="InterPro" id="IPR012962">
    <property type="entry name" value="Pept_M54_archaemetzincn"/>
</dbReference>
<comment type="cofactor">
    <cofactor evidence="1">
        <name>Zn(2+)</name>
        <dbReference type="ChEBI" id="CHEBI:29105"/>
    </cofactor>
</comment>
<keyword evidence="6" id="KW-0482">Metalloprotease</keyword>
<evidence type="ECO:0000313" key="8">
    <source>
        <dbReference type="Proteomes" id="UP000008136"/>
    </source>
</evidence>
<evidence type="ECO:0000256" key="4">
    <source>
        <dbReference type="ARBA" id="ARBA00022801"/>
    </source>
</evidence>
<dbReference type="SUPFAM" id="SSF55486">
    <property type="entry name" value="Metalloproteases ('zincins'), catalytic domain"/>
    <property type="match status" value="1"/>
</dbReference>
<evidence type="ECO:0000256" key="1">
    <source>
        <dbReference type="ARBA" id="ARBA00001947"/>
    </source>
</evidence>
<dbReference type="GO" id="GO:0006508">
    <property type="term" value="P:proteolysis"/>
    <property type="evidence" value="ECO:0007669"/>
    <property type="project" value="UniProtKB-KW"/>
</dbReference>
<dbReference type="PANTHER" id="PTHR15910:SF1">
    <property type="entry name" value="ARCHAEMETZINCIN-2"/>
    <property type="match status" value="1"/>
</dbReference>
<dbReference type="Proteomes" id="UP000008136">
    <property type="component" value="Chromosome"/>
</dbReference>
<evidence type="ECO:0000256" key="6">
    <source>
        <dbReference type="ARBA" id="ARBA00023049"/>
    </source>
</evidence>
<dbReference type="RefSeq" id="WP_013684171.1">
    <property type="nucleotide sequence ID" value="NC_015320.1"/>
</dbReference>
<accession>F2KPA6</accession>
<dbReference type="PANTHER" id="PTHR15910">
    <property type="entry name" value="ARCHAEMETZINCIN"/>
    <property type="match status" value="1"/>
</dbReference>
<proteinExistence type="predicted"/>
<dbReference type="PIRSF" id="PIRSF005785">
    <property type="entry name" value="Zn-prot_arch"/>
    <property type="match status" value="1"/>
</dbReference>
<dbReference type="eggNOG" id="arCOG00458">
    <property type="taxonomic scope" value="Archaea"/>
</dbReference>
<dbReference type="AlphaFoldDB" id="F2KPA6"/>
<keyword evidence="5" id="KW-0862">Zinc</keyword>
<dbReference type="Pfam" id="PF07998">
    <property type="entry name" value="Peptidase_M54"/>
    <property type="match status" value="1"/>
</dbReference>
<evidence type="ECO:0000256" key="3">
    <source>
        <dbReference type="ARBA" id="ARBA00022723"/>
    </source>
</evidence>
<dbReference type="GO" id="GO:0008237">
    <property type="term" value="F:metallopeptidase activity"/>
    <property type="evidence" value="ECO:0007669"/>
    <property type="project" value="UniProtKB-KW"/>
</dbReference>
<dbReference type="NCBIfam" id="NF033823">
    <property type="entry name" value="archmetzin"/>
    <property type="match status" value="1"/>
</dbReference>
<dbReference type="GeneID" id="32167183"/>